<reference evidence="2 3" key="1">
    <citation type="submission" date="2020-04" db="EMBL/GenBank/DDBJ databases">
        <title>Metagenomic profiling of ammonia- and methane-oxidizing microorganisms in a Dutch drinking water treatment plant.</title>
        <authorList>
            <person name="Poghosyan L."/>
            <person name="Leucker S."/>
        </authorList>
    </citation>
    <scope>NUCLEOTIDE SEQUENCE [LARGE SCALE GENOMIC DNA]</scope>
    <source>
        <strain evidence="2">S-RSF-IL-03</strain>
    </source>
</reference>
<keyword evidence="1" id="KW-1133">Transmembrane helix</keyword>
<protein>
    <recommendedName>
        <fullName evidence="4">Tetratricopeptide repeat protein</fullName>
    </recommendedName>
</protein>
<evidence type="ECO:0000313" key="3">
    <source>
        <dbReference type="Proteomes" id="UP000580839"/>
    </source>
</evidence>
<feature type="transmembrane region" description="Helical" evidence="1">
    <location>
        <begin position="15"/>
        <end position="36"/>
    </location>
</feature>
<evidence type="ECO:0000256" key="1">
    <source>
        <dbReference type="SAM" id="Phobius"/>
    </source>
</evidence>
<name>A0A849SN74_UNCEI</name>
<feature type="non-terminal residue" evidence="2">
    <location>
        <position position="207"/>
    </location>
</feature>
<dbReference type="AlphaFoldDB" id="A0A849SN74"/>
<proteinExistence type="predicted"/>
<dbReference type="Proteomes" id="UP000580839">
    <property type="component" value="Unassembled WGS sequence"/>
</dbReference>
<evidence type="ECO:0000313" key="2">
    <source>
        <dbReference type="EMBL" id="NOT34277.1"/>
    </source>
</evidence>
<gene>
    <name evidence="2" type="ORF">HOP12_08930</name>
</gene>
<accession>A0A849SN74</accession>
<organism evidence="2 3">
    <name type="scientific">Eiseniibacteriota bacterium</name>
    <dbReference type="NCBI Taxonomy" id="2212470"/>
    <lineage>
        <taxon>Bacteria</taxon>
        <taxon>Candidatus Eiseniibacteriota</taxon>
    </lineage>
</organism>
<keyword evidence="1" id="KW-0812">Transmembrane</keyword>
<keyword evidence="1" id="KW-0472">Membrane</keyword>
<comment type="caution">
    <text evidence="2">The sequence shown here is derived from an EMBL/GenBank/DDBJ whole genome shotgun (WGS) entry which is preliminary data.</text>
</comment>
<dbReference type="EMBL" id="JABFRW010000104">
    <property type="protein sequence ID" value="NOT34277.1"/>
    <property type="molecule type" value="Genomic_DNA"/>
</dbReference>
<evidence type="ECO:0008006" key="4">
    <source>
        <dbReference type="Google" id="ProtNLM"/>
    </source>
</evidence>
<sequence length="207" mass="22610">MKRSKQSRSLARVRVPLWGIGVAFVLLLALSGFVFLGGDANRPGQPLSLPNPLARLFPSRERPAEAPRQRPLPVDLAEALRSVPADSLPRVLAEMEGATSGPAAAEIAMTLARLQYVRAEYPGAAQSFTRASARLDPARKTEARYWAGLSWLASGDATRAASILEEVGRQPSPWRGPRSLRWVAPGRFRSTRSGLGRRSWPRSKLHA</sequence>